<protein>
    <submittedName>
        <fullName evidence="2">Uncharacterized protein</fullName>
    </submittedName>
</protein>
<dbReference type="EMBL" id="JAYGGQ010000002">
    <property type="protein sequence ID" value="MEA5454163.1"/>
    <property type="molecule type" value="Genomic_DNA"/>
</dbReference>
<dbReference type="Proteomes" id="UP001304769">
    <property type="component" value="Unassembled WGS sequence"/>
</dbReference>
<feature type="transmembrane region" description="Helical" evidence="1">
    <location>
        <begin position="99"/>
        <end position="118"/>
    </location>
</feature>
<feature type="transmembrane region" description="Helical" evidence="1">
    <location>
        <begin position="65"/>
        <end position="87"/>
    </location>
</feature>
<feature type="transmembrane region" description="Helical" evidence="1">
    <location>
        <begin position="169"/>
        <end position="190"/>
    </location>
</feature>
<sequence length="242" mass="25095">MTWLAWATFSIAALLAAARLSDAIRGRGRALFAIFALMAIAILLSIQGPYLALDALLGGRNFANLVIRFTLFGLALLLAQRVAAAFGAHRATKILTGPWGLGAFAACSAALMASFVLAGPGPSQVGFAGQNAWWTAAYGTIGRLYPTFTGIVLLPSLAKAAASSGRASLRIAAGLLGAGYAMLAATNVITVLPPEALAVAQLLNYGTILLVFAGLTLVWASSLIVRLKDERPSSLGRKKSTH</sequence>
<organism evidence="2 3">
    <name type="scientific">Sinomonas terricola</name>
    <dbReference type="NCBI Taxonomy" id="3110330"/>
    <lineage>
        <taxon>Bacteria</taxon>
        <taxon>Bacillati</taxon>
        <taxon>Actinomycetota</taxon>
        <taxon>Actinomycetes</taxon>
        <taxon>Micrococcales</taxon>
        <taxon>Micrococcaceae</taxon>
        <taxon>Sinomonas</taxon>
    </lineage>
</organism>
<proteinExistence type="predicted"/>
<feature type="transmembrane region" description="Helical" evidence="1">
    <location>
        <begin position="202"/>
        <end position="225"/>
    </location>
</feature>
<evidence type="ECO:0000313" key="2">
    <source>
        <dbReference type="EMBL" id="MEA5454163.1"/>
    </source>
</evidence>
<feature type="transmembrane region" description="Helical" evidence="1">
    <location>
        <begin position="30"/>
        <end position="53"/>
    </location>
</feature>
<evidence type="ECO:0000313" key="3">
    <source>
        <dbReference type="Proteomes" id="UP001304769"/>
    </source>
</evidence>
<name>A0ABU5T3F8_9MICC</name>
<keyword evidence="1" id="KW-0472">Membrane</keyword>
<gene>
    <name evidence="2" type="ORF">SPF06_05440</name>
</gene>
<reference evidence="2 3" key="1">
    <citation type="submission" date="2023-12" db="EMBL/GenBank/DDBJ databases">
        <title>Sinomonas terricola sp. nov, isolated from litchi orchard soil in Guangdong, PR China.</title>
        <authorList>
            <person name="Jiaxin W."/>
            <person name="Yang Z."/>
            <person name="Honghui Z."/>
        </authorList>
    </citation>
    <scope>NUCLEOTIDE SEQUENCE [LARGE SCALE GENOMIC DNA]</scope>
    <source>
        <strain evidence="2 3">JGH33</strain>
    </source>
</reference>
<keyword evidence="1" id="KW-1133">Transmembrane helix</keyword>
<keyword evidence="1" id="KW-0812">Transmembrane</keyword>
<accession>A0ABU5T3F8</accession>
<dbReference type="RefSeq" id="WP_323277946.1">
    <property type="nucleotide sequence ID" value="NZ_JAYGGQ010000002.1"/>
</dbReference>
<comment type="caution">
    <text evidence="2">The sequence shown here is derived from an EMBL/GenBank/DDBJ whole genome shotgun (WGS) entry which is preliminary data.</text>
</comment>
<evidence type="ECO:0000256" key="1">
    <source>
        <dbReference type="SAM" id="Phobius"/>
    </source>
</evidence>
<keyword evidence="3" id="KW-1185">Reference proteome</keyword>